<dbReference type="Pfam" id="PF13458">
    <property type="entry name" value="Peripla_BP_6"/>
    <property type="match status" value="1"/>
</dbReference>
<organism evidence="4 5">
    <name type="scientific">Actinomadura rubrobrunea</name>
    <dbReference type="NCBI Taxonomy" id="115335"/>
    <lineage>
        <taxon>Bacteria</taxon>
        <taxon>Bacillati</taxon>
        <taxon>Actinomycetota</taxon>
        <taxon>Actinomycetes</taxon>
        <taxon>Streptosporangiales</taxon>
        <taxon>Thermomonosporaceae</taxon>
        <taxon>Actinomadura</taxon>
    </lineage>
</organism>
<dbReference type="InterPro" id="IPR051010">
    <property type="entry name" value="BCAA_transport"/>
</dbReference>
<keyword evidence="5" id="KW-1185">Reference proteome</keyword>
<evidence type="ECO:0000256" key="2">
    <source>
        <dbReference type="ARBA" id="ARBA00022729"/>
    </source>
</evidence>
<dbReference type="RefSeq" id="WP_169803889.1">
    <property type="nucleotide sequence ID" value="NZ_BSRZ01000004.1"/>
</dbReference>
<evidence type="ECO:0000313" key="5">
    <source>
        <dbReference type="Proteomes" id="UP001165124"/>
    </source>
</evidence>
<dbReference type="InterPro" id="IPR028081">
    <property type="entry name" value="Leu-bd"/>
</dbReference>
<dbReference type="EMBL" id="BSRZ01000004">
    <property type="protein sequence ID" value="GLW64140.1"/>
    <property type="molecule type" value="Genomic_DNA"/>
</dbReference>
<accession>A0A9W6PUQ3</accession>
<dbReference type="Proteomes" id="UP001165124">
    <property type="component" value="Unassembled WGS sequence"/>
</dbReference>
<dbReference type="InterPro" id="IPR028082">
    <property type="entry name" value="Peripla_BP_I"/>
</dbReference>
<keyword evidence="2" id="KW-0732">Signal</keyword>
<evidence type="ECO:0000313" key="4">
    <source>
        <dbReference type="EMBL" id="GLW64140.1"/>
    </source>
</evidence>
<dbReference type="Gene3D" id="3.40.50.2300">
    <property type="match status" value="2"/>
</dbReference>
<evidence type="ECO:0000259" key="3">
    <source>
        <dbReference type="Pfam" id="PF13458"/>
    </source>
</evidence>
<sequence>MSRLRVGACLSLTGRYARFGRQAAAALRVWEAFDGGVDVRIDDDRGDRERLRTTFRDIAAGCDVLLGPYSTDLMRAAGDLAADLDRLVWNHGGSGDDVQTAHPGHVVSVPTPASRYGDPFVRHLADTDACARLWIVHGKGRFGRQVARGAEAAARTARIGVAGVGRLPEQGEPAPWGLLCAGSFDEDVQTVRAARRLHDPPTTLCAVAAGVREFGDVIDDPRGIYGVGQWFPGRTRTPDLGLGERAFIEAYRKRTGAAPDYPAAQAFAAAVIAAHCVHAAGTTRRRALWAAASHLRATTMFGDFAIAPATGAQIAHKAAVVRWTSGWPQAVTRQW</sequence>
<name>A0A9W6PUQ3_9ACTN</name>
<dbReference type="AlphaFoldDB" id="A0A9W6PUQ3"/>
<dbReference type="SUPFAM" id="SSF53822">
    <property type="entry name" value="Periplasmic binding protein-like I"/>
    <property type="match status" value="1"/>
</dbReference>
<evidence type="ECO:0000256" key="1">
    <source>
        <dbReference type="ARBA" id="ARBA00010062"/>
    </source>
</evidence>
<dbReference type="PANTHER" id="PTHR30483:SF37">
    <property type="entry name" value="ABC TRANSPORTER SUBSTRATE-BINDING PROTEIN"/>
    <property type="match status" value="1"/>
</dbReference>
<protein>
    <recommendedName>
        <fullName evidence="3">Leucine-binding protein domain-containing protein</fullName>
    </recommendedName>
</protein>
<dbReference type="PANTHER" id="PTHR30483">
    <property type="entry name" value="LEUCINE-SPECIFIC-BINDING PROTEIN"/>
    <property type="match status" value="1"/>
</dbReference>
<comment type="caution">
    <text evidence="4">The sequence shown here is derived from an EMBL/GenBank/DDBJ whole genome shotgun (WGS) entry which is preliminary data.</text>
</comment>
<reference evidence="4" key="1">
    <citation type="submission" date="2023-02" db="EMBL/GenBank/DDBJ databases">
        <title>Actinomadura rubrobrunea NBRC 14622.</title>
        <authorList>
            <person name="Ichikawa N."/>
            <person name="Sato H."/>
            <person name="Tonouchi N."/>
        </authorList>
    </citation>
    <scope>NUCLEOTIDE SEQUENCE</scope>
    <source>
        <strain evidence="4">NBRC 14622</strain>
    </source>
</reference>
<feature type="domain" description="Leucine-binding protein" evidence="3">
    <location>
        <begin position="4"/>
        <end position="325"/>
    </location>
</feature>
<gene>
    <name evidence="4" type="ORF">Arub01_23840</name>
</gene>
<proteinExistence type="inferred from homology"/>
<comment type="similarity">
    <text evidence="1">Belongs to the leucine-binding protein family.</text>
</comment>